<organism evidence="1">
    <name type="scientific">Myoviridae sp. ctLIM9</name>
    <dbReference type="NCBI Taxonomy" id="2827678"/>
    <lineage>
        <taxon>Viruses</taxon>
        <taxon>Duplodnaviria</taxon>
        <taxon>Heunggongvirae</taxon>
        <taxon>Uroviricota</taxon>
        <taxon>Caudoviricetes</taxon>
    </lineage>
</organism>
<name>A0A8S5T5G9_9CAUD</name>
<dbReference type="EMBL" id="BK032753">
    <property type="protein sequence ID" value="DAF58494.1"/>
    <property type="molecule type" value="Genomic_DNA"/>
</dbReference>
<sequence>MTTFFIGSVTVFSANIGQPYPDTQKRCRPFSISLLAPICPRPL</sequence>
<protein>
    <submittedName>
        <fullName evidence="1">Uncharacterized protein</fullName>
    </submittedName>
</protein>
<evidence type="ECO:0000313" key="1">
    <source>
        <dbReference type="EMBL" id="DAF58494.1"/>
    </source>
</evidence>
<reference evidence="1" key="1">
    <citation type="journal article" date="2021" name="Proc. Natl. Acad. Sci. U.S.A.">
        <title>A Catalog of Tens of Thousands of Viruses from Human Metagenomes Reveals Hidden Associations with Chronic Diseases.</title>
        <authorList>
            <person name="Tisza M.J."/>
            <person name="Buck C.B."/>
        </authorList>
    </citation>
    <scope>NUCLEOTIDE SEQUENCE</scope>
    <source>
        <strain evidence="1">CtLIM9</strain>
    </source>
</reference>
<proteinExistence type="predicted"/>
<accession>A0A8S5T5G9</accession>